<dbReference type="EMBL" id="OW152827">
    <property type="protein sequence ID" value="CAH2044195.1"/>
    <property type="molecule type" value="Genomic_DNA"/>
</dbReference>
<gene>
    <name evidence="2" type="ORF">IPOD504_LOCUS4625</name>
</gene>
<sequence length="94" mass="10937">MSLCRLRARTRTTLPHAPLSDGRLTGRQRPTEMRRALDSRRYGTPWVRWPGAALTRQLAGRRPRVWSRSGPVRPSQASTCFVDRSCRFEKNKRM</sequence>
<feature type="non-terminal residue" evidence="2">
    <location>
        <position position="94"/>
    </location>
</feature>
<evidence type="ECO:0000313" key="3">
    <source>
        <dbReference type="Proteomes" id="UP000837857"/>
    </source>
</evidence>
<accession>A0ABN8I3D0</accession>
<name>A0ABN8I3D0_9NEOP</name>
<evidence type="ECO:0000313" key="2">
    <source>
        <dbReference type="EMBL" id="CAH2044195.1"/>
    </source>
</evidence>
<feature type="compositionally biased region" description="Basic residues" evidence="1">
    <location>
        <begin position="1"/>
        <end position="10"/>
    </location>
</feature>
<organism evidence="2 3">
    <name type="scientific">Iphiclides podalirius</name>
    <name type="common">scarce swallowtail</name>
    <dbReference type="NCBI Taxonomy" id="110791"/>
    <lineage>
        <taxon>Eukaryota</taxon>
        <taxon>Metazoa</taxon>
        <taxon>Ecdysozoa</taxon>
        <taxon>Arthropoda</taxon>
        <taxon>Hexapoda</taxon>
        <taxon>Insecta</taxon>
        <taxon>Pterygota</taxon>
        <taxon>Neoptera</taxon>
        <taxon>Endopterygota</taxon>
        <taxon>Lepidoptera</taxon>
        <taxon>Glossata</taxon>
        <taxon>Ditrysia</taxon>
        <taxon>Papilionoidea</taxon>
        <taxon>Papilionidae</taxon>
        <taxon>Papilioninae</taxon>
        <taxon>Iphiclides</taxon>
    </lineage>
</organism>
<reference evidence="2" key="1">
    <citation type="submission" date="2022-03" db="EMBL/GenBank/DDBJ databases">
        <authorList>
            <person name="Martin H S."/>
        </authorList>
    </citation>
    <scope>NUCLEOTIDE SEQUENCE</scope>
</reference>
<evidence type="ECO:0000256" key="1">
    <source>
        <dbReference type="SAM" id="MobiDB-lite"/>
    </source>
</evidence>
<protein>
    <submittedName>
        <fullName evidence="2">Uncharacterized protein</fullName>
    </submittedName>
</protein>
<dbReference type="Proteomes" id="UP000837857">
    <property type="component" value="Chromosome 15"/>
</dbReference>
<keyword evidence="3" id="KW-1185">Reference proteome</keyword>
<feature type="region of interest" description="Disordered" evidence="1">
    <location>
        <begin position="1"/>
        <end position="37"/>
    </location>
</feature>
<proteinExistence type="predicted"/>